<feature type="coiled-coil region" evidence="6">
    <location>
        <begin position="463"/>
        <end position="526"/>
    </location>
</feature>
<evidence type="ECO:0000256" key="1">
    <source>
        <dbReference type="ARBA" id="ARBA00022737"/>
    </source>
</evidence>
<organism evidence="10 11">
    <name type="scientific">Polyplax serrata</name>
    <name type="common">Common mouse louse</name>
    <dbReference type="NCBI Taxonomy" id="468196"/>
    <lineage>
        <taxon>Eukaryota</taxon>
        <taxon>Metazoa</taxon>
        <taxon>Ecdysozoa</taxon>
        <taxon>Arthropoda</taxon>
        <taxon>Hexapoda</taxon>
        <taxon>Insecta</taxon>
        <taxon>Pterygota</taxon>
        <taxon>Neoptera</taxon>
        <taxon>Paraneoptera</taxon>
        <taxon>Psocodea</taxon>
        <taxon>Troctomorpha</taxon>
        <taxon>Phthiraptera</taxon>
        <taxon>Anoplura</taxon>
        <taxon>Polyplacidae</taxon>
        <taxon>Polyplax</taxon>
    </lineage>
</organism>
<evidence type="ECO:0000256" key="7">
    <source>
        <dbReference type="SAM" id="MobiDB-lite"/>
    </source>
</evidence>
<dbReference type="InterPro" id="IPR036315">
    <property type="entry name" value="BRCA2_hlx_sf"/>
</dbReference>
<evidence type="ECO:0000259" key="9">
    <source>
        <dbReference type="Pfam" id="PF09169"/>
    </source>
</evidence>
<keyword evidence="5" id="KW-0234">DNA repair</keyword>
<evidence type="ECO:0008006" key="12">
    <source>
        <dbReference type="Google" id="ProtNLM"/>
    </source>
</evidence>
<keyword evidence="1" id="KW-0677">Repeat</keyword>
<sequence length="1497" mass="167244">MENVNNKTQWDEFNETVVKIDSNGAQEKKDFKRVLQSSPLRTVNKKLNEDGTPGSSDSSYYDIPCYQINQSVRKGTTSKSEIGVNELVLSPLQSPIAVVTNHHFQPPSIHSLGTITKRYKELKKSTGKSKKQPTDAFQESCKTCNIYENLCMNDQDISWVSSMASPPAEIPGSHFNTIERATFLPEDKFQNIQPRALFSPASDDNCGCSPLPMSSDSEGEAMYKTKARLSDVCATLNNLEFKSLEQESDIFDGASSPKVKSISSITETFYPTSPVFSIKPKKSMLCRKKEIIKSPVPKSALTKLTTSQFKEKQGDVSLKEISTGGILHTTSEASSDKEDEPFLDMSFTELDKVCTSLLEKKEKDNNVPGTQILIDVSESKNETDISLHMLKHTEITKKYFYPSEVNSDLQLTRMYFSSYDEIHNKNSNNHIELKDKLNRLNINQNLLKKFGSLLKHNLTGNSRNEKERSLNKLKKSISRLDVNTTNEEGGHSVDPVDEEDKMLRAVEEAEKSLAAEEAQLVKMADEMESTVVPDETAEGSTLKAPNMSASDLVNISASQSCFGRTSSQVTKLSTWDSIEHMLNSSGTNLMTENVASQGLGFSTASGLKTVISKEALGKAKRLMEQCELEVNQGYCDGDREKTEPTIVLDSEIKNPEKNESEKGINYEGAPFIVKEEKKIQEPNMSQGVNSSWNPDEFSKVGFRTASGIKVAVSEMALARAKELMVKFEQDETSKHLNDTEGSLTFSTVATSTPKAILRFRKADIKQENITEVDNENDFTGEPVKESTNYFISSGAETVTSGKGFLRSTRFSNKGGEITRSHRETINSLIRNSLTTSFKKEESSLNTLALKYELNTIVDDSDTGKRNNSCLTDISANAVALYKKTVKYSVTKGLASMSEIEHSFRPDPIRTSTPKPLPALNRKVFGIEKEQIPMEIGFNTGLGKKVQVTKEALEKAKLLMATCDEGTTTRNEENELVGKLEPLDGDRTTEGMISKNDGDALNATLGTGTDVLALSKVEDTSKNEFQVDFRTGLGQKIEVTKEALAKAKMLMKSCDESETKYDSKKSELPKVKDKEVDINDQPFVRKAKRKFKTPERRSALGKQNDWCSTVEASSISCPRSQSRNELEVKKEISAENSSNDLKNAAEYTGGSIPPEEWDKSFTVEIIDNTTVDHAGEVVKKRKVCLDDVKAKSPGRKRTSTKRSLETDCVPNKRMKQADCACLSQTELREKRKKAREAQEKIIKEKVTVKPILGTHTKNKISRKQFSLMEAVENKHPVAPSKNEEQSFDVSDAIAYKFSGQVLYGSDSLTDVIAIQLEDGFEVIPDAEDKLGVKEVERAFLAGPGIQPNLIPHGWIENHYKWIVWKLQNYEMTFPKYFGGRTLTLRNLMLQLKYRYDREIDRHERSALRKILEHDDTSAKRMVLRVCDITKVQKSEIKDYELQLTDGWYSCPARVDPPMVRLIDKGKIQVGTKLVTQGAILANCDEGISPLEDEKQEQS</sequence>
<evidence type="ECO:0000259" key="8">
    <source>
        <dbReference type="Pfam" id="PF09103"/>
    </source>
</evidence>
<accession>A0ABR1ASP4</accession>
<keyword evidence="4" id="KW-0233">DNA recombination</keyword>
<dbReference type="PANTHER" id="PTHR11289:SF0">
    <property type="entry name" value="BREAST CANCER TYPE 2 SUSCEPTIBILITY PROTEIN"/>
    <property type="match status" value="1"/>
</dbReference>
<evidence type="ECO:0000256" key="3">
    <source>
        <dbReference type="ARBA" id="ARBA00023125"/>
    </source>
</evidence>
<gene>
    <name evidence="10" type="ORF">RUM44_009413</name>
</gene>
<evidence type="ECO:0000256" key="2">
    <source>
        <dbReference type="ARBA" id="ARBA00022763"/>
    </source>
</evidence>
<dbReference type="InterPro" id="IPR015187">
    <property type="entry name" value="BRCA2_OB_1"/>
</dbReference>
<proteinExistence type="predicted"/>
<dbReference type="InterPro" id="IPR015525">
    <property type="entry name" value="BRCA2"/>
</dbReference>
<dbReference type="Pfam" id="PF00634">
    <property type="entry name" value="BRCA2"/>
    <property type="match status" value="1"/>
</dbReference>
<keyword evidence="3" id="KW-0238">DNA-binding</keyword>
<dbReference type="Proteomes" id="UP001359485">
    <property type="component" value="Unassembled WGS sequence"/>
</dbReference>
<dbReference type="InterPro" id="IPR002093">
    <property type="entry name" value="BRCA2_repeat"/>
</dbReference>
<dbReference type="InterPro" id="IPR012340">
    <property type="entry name" value="NA-bd_OB-fold"/>
</dbReference>
<protein>
    <recommendedName>
        <fullName evidence="12">Breast cancer type 2 susceptibility protein</fullName>
    </recommendedName>
</protein>
<dbReference type="Pfam" id="PF09169">
    <property type="entry name" value="BRCA-2_helical"/>
    <property type="match status" value="1"/>
</dbReference>
<dbReference type="PROSITE" id="PS50138">
    <property type="entry name" value="BRCA2_REPEAT"/>
    <property type="match status" value="2"/>
</dbReference>
<feature type="domain" description="Breast cancer type 2 susceptibility protein helical" evidence="9">
    <location>
        <begin position="1229"/>
        <end position="1400"/>
    </location>
</feature>
<dbReference type="InterPro" id="IPR015252">
    <property type="entry name" value="BRCA2_hlx"/>
</dbReference>
<dbReference type="Gene3D" id="2.40.50.140">
    <property type="entry name" value="Nucleic acid-binding proteins"/>
    <property type="match status" value="1"/>
</dbReference>
<keyword evidence="6" id="KW-0175">Coiled coil</keyword>
<feature type="domain" description="BRCA2 OB1" evidence="8">
    <location>
        <begin position="1404"/>
        <end position="1493"/>
    </location>
</feature>
<evidence type="ECO:0000256" key="4">
    <source>
        <dbReference type="ARBA" id="ARBA00023172"/>
    </source>
</evidence>
<reference evidence="10 11" key="1">
    <citation type="submission" date="2023-09" db="EMBL/GenBank/DDBJ databases">
        <title>Genomes of two closely related lineages of the louse Polyplax serrata with different host specificities.</title>
        <authorList>
            <person name="Martinu J."/>
            <person name="Tarabai H."/>
            <person name="Stefka J."/>
            <person name="Hypsa V."/>
        </authorList>
    </citation>
    <scope>NUCLEOTIDE SEQUENCE [LARGE SCALE GENOMIC DNA]</scope>
    <source>
        <strain evidence="10">98ZLc_SE</strain>
    </source>
</reference>
<dbReference type="Pfam" id="PF09103">
    <property type="entry name" value="BRCA-2_OB1"/>
    <property type="match status" value="1"/>
</dbReference>
<keyword evidence="11" id="KW-1185">Reference proteome</keyword>
<evidence type="ECO:0000256" key="6">
    <source>
        <dbReference type="SAM" id="Coils"/>
    </source>
</evidence>
<name>A0ABR1ASP4_POLSC</name>
<comment type="caution">
    <text evidence="10">The sequence shown here is derived from an EMBL/GenBank/DDBJ whole genome shotgun (WGS) entry which is preliminary data.</text>
</comment>
<dbReference type="SUPFAM" id="SSF81872">
    <property type="entry name" value="BRCA2 helical domain"/>
    <property type="match status" value="1"/>
</dbReference>
<dbReference type="PANTHER" id="PTHR11289">
    <property type="entry name" value="BREAST CANCER TYPE 2 SUSCEPTIBILITY PROTEIN BRCA2"/>
    <property type="match status" value="1"/>
</dbReference>
<dbReference type="EMBL" id="JAWJWF010000045">
    <property type="protein sequence ID" value="KAK6626936.1"/>
    <property type="molecule type" value="Genomic_DNA"/>
</dbReference>
<evidence type="ECO:0000256" key="5">
    <source>
        <dbReference type="ARBA" id="ARBA00023204"/>
    </source>
</evidence>
<keyword evidence="2" id="KW-0227">DNA damage</keyword>
<evidence type="ECO:0000313" key="10">
    <source>
        <dbReference type="EMBL" id="KAK6626936.1"/>
    </source>
</evidence>
<dbReference type="SUPFAM" id="SSF50249">
    <property type="entry name" value="Nucleic acid-binding proteins"/>
    <property type="match status" value="1"/>
</dbReference>
<evidence type="ECO:0000313" key="11">
    <source>
        <dbReference type="Proteomes" id="UP001359485"/>
    </source>
</evidence>
<feature type="region of interest" description="Disordered" evidence="7">
    <location>
        <begin position="1131"/>
        <end position="1152"/>
    </location>
</feature>